<evidence type="ECO:0000313" key="3">
    <source>
        <dbReference type="Proteomes" id="UP000636579"/>
    </source>
</evidence>
<keyword evidence="3" id="KW-1185">Reference proteome</keyword>
<evidence type="ECO:0000259" key="1">
    <source>
        <dbReference type="Pfam" id="PF01370"/>
    </source>
</evidence>
<evidence type="ECO:0000313" key="2">
    <source>
        <dbReference type="EMBL" id="MBE1513570.1"/>
    </source>
</evidence>
<dbReference type="Pfam" id="PF01370">
    <property type="entry name" value="Epimerase"/>
    <property type="match status" value="1"/>
</dbReference>
<dbReference type="Gene3D" id="3.40.50.720">
    <property type="entry name" value="NAD(P)-binding Rossmann-like Domain"/>
    <property type="match status" value="1"/>
</dbReference>
<dbReference type="InterPro" id="IPR050177">
    <property type="entry name" value="Lipid_A_modif_metabolic_enz"/>
</dbReference>
<dbReference type="SUPFAM" id="SSF51735">
    <property type="entry name" value="NAD(P)-binding Rossmann-fold domains"/>
    <property type="match status" value="1"/>
</dbReference>
<dbReference type="Proteomes" id="UP000636579">
    <property type="component" value="Unassembled WGS sequence"/>
</dbReference>
<accession>A0ABR9J3J2</accession>
<dbReference type="EMBL" id="JADBEE010000001">
    <property type="protein sequence ID" value="MBE1513570.1"/>
    <property type="molecule type" value="Genomic_DNA"/>
</dbReference>
<comment type="caution">
    <text evidence="2">The sequence shown here is derived from an EMBL/GenBank/DDBJ whole genome shotgun (WGS) entry which is preliminary data.</text>
</comment>
<proteinExistence type="predicted"/>
<dbReference type="InterPro" id="IPR001509">
    <property type="entry name" value="Epimerase_deHydtase"/>
</dbReference>
<reference evidence="2 3" key="1">
    <citation type="submission" date="2020-10" db="EMBL/GenBank/DDBJ databases">
        <title>Sequencing the genomes of 1000 actinobacteria strains.</title>
        <authorList>
            <person name="Klenk H.-P."/>
        </authorList>
    </citation>
    <scope>NUCLEOTIDE SEQUENCE [LARGE SCALE GENOMIC DNA]</scope>
    <source>
        <strain evidence="2 3">DSM 15474</strain>
    </source>
</reference>
<name>A0ABR9J3J2_9MICC</name>
<protein>
    <submittedName>
        <fullName evidence="2">Nucleoside-diphosphate-sugar epimerase</fullName>
    </submittedName>
</protein>
<organism evidence="2 3">
    <name type="scientific">Nesterenkonia halotolerans</name>
    <dbReference type="NCBI Taxonomy" id="225325"/>
    <lineage>
        <taxon>Bacteria</taxon>
        <taxon>Bacillati</taxon>
        <taxon>Actinomycetota</taxon>
        <taxon>Actinomycetes</taxon>
        <taxon>Micrococcales</taxon>
        <taxon>Micrococcaceae</taxon>
        <taxon>Nesterenkonia</taxon>
    </lineage>
</organism>
<sequence length="532" mass="58067">MRIAVIGATGNVGTAVLDDLSSRPEVDSILGVARRLPDTDAAPYSAAQWHQADIQCSDVIPELAQALQGCDAVIHLAWLIQPNSERSLLRRVNVDGTRHVLEAAARAGIRQAVVASSVGVYSPAEDAAPRDENWPTEGIPGSHYSVDKVAQERVMDEFLQQHPDFSLARLRPGLVFQRGAGSEIQRYFAGELAPVQLLQVLRPPVVPLPAGVRTQAVHAQDLAAAYAQAALLGAHGAFNICADDLLDGQAIARVTSGAGPVGLALPLPAHVVRALIKAAHRARVLPMDEGWLDLARHVPVMDATKARDQLDWSPRYTAAEALEELIQGMAAGEGRPSVPLRPRELNAQDRSELPAKNHELDDQVDPVLLRHYMADHLAGATVGVQRIKRMSADYVDTPVFPEISEAAEAIRRERVFLIELMKRQGFPRAMGSAALAWAGERVGRLKPNGRLPLDRSPSTLVLEAEMMLSAVTGKLHGWSTMKEHAHALGVDPAVFQSLIDDAEVQRDQLETVHRYARRRAFRTDRETFEKTR</sequence>
<feature type="domain" description="NAD-dependent epimerase/dehydratase" evidence="1">
    <location>
        <begin position="3"/>
        <end position="240"/>
    </location>
</feature>
<dbReference type="InterPro" id="IPR036291">
    <property type="entry name" value="NAD(P)-bd_dom_sf"/>
</dbReference>
<gene>
    <name evidence="2" type="ORF">H4W26_000325</name>
</gene>
<dbReference type="RefSeq" id="WP_192590441.1">
    <property type="nucleotide sequence ID" value="NZ_JADBEE010000001.1"/>
</dbReference>
<dbReference type="PANTHER" id="PTHR43245">
    <property type="entry name" value="BIFUNCTIONAL POLYMYXIN RESISTANCE PROTEIN ARNA"/>
    <property type="match status" value="1"/>
</dbReference>